<name>A0A2I0AWN5_9ASPA</name>
<accession>A0A2I0AWN5</accession>
<dbReference type="AlphaFoldDB" id="A0A2I0AWN5"/>
<sequence>MHVNSTNTSELSIDSHVDGTSDILDDLQSHVLEKKRSSLEAENVSVMTSDIVLVVSSYSPKDGDGLLPELQELSFIEALKASTIDTCLVSNETTSSALDIFTLSYVLRTFFVMFEFVLHSLKKKATLTGDRILRLIPLKLPV</sequence>
<reference evidence="1 2" key="1">
    <citation type="journal article" date="2017" name="Nature">
        <title>The Apostasia genome and the evolution of orchids.</title>
        <authorList>
            <person name="Zhang G.Q."/>
            <person name="Liu K.W."/>
            <person name="Li Z."/>
            <person name="Lohaus R."/>
            <person name="Hsiao Y.Y."/>
            <person name="Niu S.C."/>
            <person name="Wang J.Y."/>
            <person name="Lin Y.C."/>
            <person name="Xu Q."/>
            <person name="Chen L.J."/>
            <person name="Yoshida K."/>
            <person name="Fujiwara S."/>
            <person name="Wang Z.W."/>
            <person name="Zhang Y.Q."/>
            <person name="Mitsuda N."/>
            <person name="Wang M."/>
            <person name="Liu G.H."/>
            <person name="Pecoraro L."/>
            <person name="Huang H.X."/>
            <person name="Xiao X.J."/>
            <person name="Lin M."/>
            <person name="Wu X.Y."/>
            <person name="Wu W.L."/>
            <person name="Chen Y.Y."/>
            <person name="Chang S.B."/>
            <person name="Sakamoto S."/>
            <person name="Ohme-Takagi M."/>
            <person name="Yagi M."/>
            <person name="Zeng S.J."/>
            <person name="Shen C.Y."/>
            <person name="Yeh C.M."/>
            <person name="Luo Y.B."/>
            <person name="Tsai W.C."/>
            <person name="Van de Peer Y."/>
            <person name="Liu Z.J."/>
        </authorList>
    </citation>
    <scope>NUCLEOTIDE SEQUENCE [LARGE SCALE GENOMIC DNA]</scope>
    <source>
        <strain evidence="2">cv. Shenzhen</strain>
        <tissue evidence="1">Stem</tissue>
    </source>
</reference>
<gene>
    <name evidence="1" type="ORF">AXF42_Ash009647</name>
</gene>
<protein>
    <submittedName>
        <fullName evidence="1">Uncharacterized protein</fullName>
    </submittedName>
</protein>
<dbReference type="EMBL" id="KZ451942">
    <property type="protein sequence ID" value="PKA59963.1"/>
    <property type="molecule type" value="Genomic_DNA"/>
</dbReference>
<keyword evidence="2" id="KW-1185">Reference proteome</keyword>
<evidence type="ECO:0000313" key="1">
    <source>
        <dbReference type="EMBL" id="PKA59963.1"/>
    </source>
</evidence>
<organism evidence="1 2">
    <name type="scientific">Apostasia shenzhenica</name>
    <dbReference type="NCBI Taxonomy" id="1088818"/>
    <lineage>
        <taxon>Eukaryota</taxon>
        <taxon>Viridiplantae</taxon>
        <taxon>Streptophyta</taxon>
        <taxon>Embryophyta</taxon>
        <taxon>Tracheophyta</taxon>
        <taxon>Spermatophyta</taxon>
        <taxon>Magnoliopsida</taxon>
        <taxon>Liliopsida</taxon>
        <taxon>Asparagales</taxon>
        <taxon>Orchidaceae</taxon>
        <taxon>Apostasioideae</taxon>
        <taxon>Apostasia</taxon>
    </lineage>
</organism>
<evidence type="ECO:0000313" key="2">
    <source>
        <dbReference type="Proteomes" id="UP000236161"/>
    </source>
</evidence>
<dbReference type="Proteomes" id="UP000236161">
    <property type="component" value="Unassembled WGS sequence"/>
</dbReference>
<proteinExistence type="predicted"/>